<reference evidence="2 4" key="3">
    <citation type="submission" date="2019-03" db="EMBL/GenBank/DDBJ databases">
        <authorList>
            <consortium name="Pathogen Informatics"/>
        </authorList>
    </citation>
    <scope>NUCLEOTIDE SEQUENCE [LARGE SCALE GENOMIC DNA]</scope>
    <source>
        <strain evidence="2 4">NCTC12282</strain>
    </source>
</reference>
<keyword evidence="3" id="KW-1185">Reference proteome</keyword>
<evidence type="ECO:0000313" key="3">
    <source>
        <dbReference type="Proteomes" id="UP000224974"/>
    </source>
</evidence>
<dbReference type="Pfam" id="PF01809">
    <property type="entry name" value="YidD"/>
    <property type="match status" value="1"/>
</dbReference>
<accession>A0A2C6CSW8</accession>
<dbReference type="SMART" id="SM01234">
    <property type="entry name" value="Haemolytic"/>
    <property type="match status" value="1"/>
</dbReference>
<dbReference type="Proteomes" id="UP000373449">
    <property type="component" value="Unassembled WGS sequence"/>
</dbReference>
<dbReference type="RefSeq" id="WP_029095597.1">
    <property type="nucleotide sequence ID" value="NZ_CAADJA010000002.1"/>
</dbReference>
<sequence>MSISSALAVGLIRFYQRYISPHKGFSCAYHQMTGKSSCSSYALKMVQRNGVMSLFTALPKQFSRCSSAYQTYLQQTDKRQKPQKKPKSERCGDCVDMTECVPTRACKDLSDFGHCDVCDCSFDIGLKRTFLYKLKKIAYRYKVKNS</sequence>
<reference evidence="1" key="1">
    <citation type="submission" date="2017-09" db="EMBL/GenBank/DDBJ databases">
        <title>FDA dAtabase for Regulatory Grade micrObial Sequences (FDA-ARGOS): Supporting development and validation of Infectious Disease Dx tests.</title>
        <authorList>
            <person name="Minogue T."/>
            <person name="Wolcott M."/>
            <person name="Wasieloski L."/>
            <person name="Aguilar W."/>
            <person name="Moore D."/>
            <person name="Tallon L.J."/>
            <person name="Sadzewicz L."/>
            <person name="Ott S."/>
            <person name="Zhao X."/>
            <person name="Nagaraj S."/>
            <person name="Vavikolanu K."/>
            <person name="Aluvathingal J."/>
            <person name="Nadendla S."/>
            <person name="Sichtig H."/>
        </authorList>
    </citation>
    <scope>NUCLEOTIDE SEQUENCE</scope>
    <source>
        <strain evidence="1">FDAARGOS_387</strain>
    </source>
</reference>
<dbReference type="Proteomes" id="UP000224974">
    <property type="component" value="Unassembled WGS sequence"/>
</dbReference>
<dbReference type="NCBIfam" id="TIGR00278">
    <property type="entry name" value="membrane protein insertion efficiency factor YidD"/>
    <property type="match status" value="1"/>
</dbReference>
<dbReference type="InterPro" id="IPR002696">
    <property type="entry name" value="Membr_insert_effic_factor_YidD"/>
</dbReference>
<gene>
    <name evidence="1" type="ORF">CRN84_10620</name>
    <name evidence="2" type="ORF">NCTC12282_03087</name>
</gene>
<evidence type="ECO:0000313" key="1">
    <source>
        <dbReference type="EMBL" id="PHI29759.1"/>
    </source>
</evidence>
<protein>
    <submittedName>
        <fullName evidence="2">Domain of uncharacterized function DUF37</fullName>
    </submittedName>
    <submittedName>
        <fullName evidence="1">Membrane protein insertion efficiency factor YidD</fullName>
    </submittedName>
</protein>
<evidence type="ECO:0000313" key="4">
    <source>
        <dbReference type="Proteomes" id="UP000373449"/>
    </source>
</evidence>
<organism evidence="1 3">
    <name type="scientific">Budvicia aquatica</name>
    <dbReference type="NCBI Taxonomy" id="82979"/>
    <lineage>
        <taxon>Bacteria</taxon>
        <taxon>Pseudomonadati</taxon>
        <taxon>Pseudomonadota</taxon>
        <taxon>Gammaproteobacteria</taxon>
        <taxon>Enterobacterales</taxon>
        <taxon>Budviciaceae</taxon>
        <taxon>Budvicia</taxon>
    </lineage>
</organism>
<proteinExistence type="predicted"/>
<reference evidence="3" key="2">
    <citation type="submission" date="2017-09" db="EMBL/GenBank/DDBJ databases">
        <title>FDA dAtabase for Regulatory Grade micrObial Sequences (FDA-ARGOS): Supporting development and validation of Infectious Disease Dx tests.</title>
        <authorList>
            <person name="Minogue T."/>
            <person name="Wolcott M."/>
            <person name="Wasieloski L."/>
            <person name="Aguilar W."/>
            <person name="Moore D."/>
            <person name="Tallon L."/>
            <person name="Sadzewicz L."/>
            <person name="Ott S."/>
            <person name="Zhao X."/>
            <person name="Nagaraj S."/>
            <person name="Vavikolanu K."/>
            <person name="Aluvathingal J."/>
            <person name="Nadendla S."/>
            <person name="Sichtig H."/>
        </authorList>
    </citation>
    <scope>NUCLEOTIDE SEQUENCE [LARGE SCALE GENOMIC DNA]</scope>
    <source>
        <strain evidence="3">FDAARGOS_387</strain>
    </source>
</reference>
<dbReference type="STRING" id="1111728.GCA_000427805_03513"/>
<name>A0A2C6CSW8_9GAMM</name>
<dbReference type="OrthoDB" id="6629784at2"/>
<dbReference type="AlphaFoldDB" id="A0A2C6CSW8"/>
<dbReference type="EMBL" id="PDDX01000001">
    <property type="protein sequence ID" value="PHI29759.1"/>
    <property type="molecule type" value="Genomic_DNA"/>
</dbReference>
<evidence type="ECO:0000313" key="2">
    <source>
        <dbReference type="EMBL" id="VFS48220.1"/>
    </source>
</evidence>
<dbReference type="EMBL" id="CAADJA010000002">
    <property type="protein sequence ID" value="VFS48220.1"/>
    <property type="molecule type" value="Genomic_DNA"/>
</dbReference>